<evidence type="ECO:0000313" key="3">
    <source>
        <dbReference type="WBParaSite" id="HPBE_0000984801-mRNA-1"/>
    </source>
</evidence>
<gene>
    <name evidence="1" type="ORF">HPBE_LOCUS9849</name>
</gene>
<accession>A0A183FQ67</accession>
<proteinExistence type="predicted"/>
<evidence type="ECO:0000313" key="2">
    <source>
        <dbReference type="Proteomes" id="UP000050761"/>
    </source>
</evidence>
<dbReference type="WBParaSite" id="HPBE_0000984801-mRNA-1">
    <property type="protein sequence ID" value="HPBE_0000984801-mRNA-1"/>
    <property type="gene ID" value="HPBE_0000984801"/>
</dbReference>
<dbReference type="InterPro" id="IPR023214">
    <property type="entry name" value="HAD_sf"/>
</dbReference>
<dbReference type="Gene3D" id="3.40.50.1000">
    <property type="entry name" value="HAD superfamily/HAD-like"/>
    <property type="match status" value="1"/>
</dbReference>
<protein>
    <submittedName>
        <fullName evidence="3">HAD family hydrolase</fullName>
    </submittedName>
</protein>
<reference evidence="3" key="2">
    <citation type="submission" date="2019-09" db="UniProtKB">
        <authorList>
            <consortium name="WormBaseParasite"/>
        </authorList>
    </citation>
    <scope>IDENTIFICATION</scope>
</reference>
<accession>A0A3P7ZEL5</accession>
<dbReference type="EMBL" id="UZAH01026567">
    <property type="protein sequence ID" value="VDO82497.1"/>
    <property type="molecule type" value="Genomic_DNA"/>
</dbReference>
<sequence>MQDPQEPLSKFKIKKNRTLVFCNSFSSDVKFGRDHGMRTLLVLSSPQQQELEGIQSPGWLDYLPHYYATLISSIHPSGIRS</sequence>
<keyword evidence="2" id="KW-1185">Reference proteome</keyword>
<dbReference type="Proteomes" id="UP000050761">
    <property type="component" value="Unassembled WGS sequence"/>
</dbReference>
<dbReference type="OrthoDB" id="413953at2759"/>
<reference evidence="1 2" key="1">
    <citation type="submission" date="2018-11" db="EMBL/GenBank/DDBJ databases">
        <authorList>
            <consortium name="Pathogen Informatics"/>
        </authorList>
    </citation>
    <scope>NUCLEOTIDE SEQUENCE [LARGE SCALE GENOMIC DNA]</scope>
</reference>
<organism evidence="2 3">
    <name type="scientific">Heligmosomoides polygyrus</name>
    <name type="common">Parasitic roundworm</name>
    <dbReference type="NCBI Taxonomy" id="6339"/>
    <lineage>
        <taxon>Eukaryota</taxon>
        <taxon>Metazoa</taxon>
        <taxon>Ecdysozoa</taxon>
        <taxon>Nematoda</taxon>
        <taxon>Chromadorea</taxon>
        <taxon>Rhabditida</taxon>
        <taxon>Rhabditina</taxon>
        <taxon>Rhabditomorpha</taxon>
        <taxon>Strongyloidea</taxon>
        <taxon>Heligmosomidae</taxon>
        <taxon>Heligmosomoides</taxon>
    </lineage>
</organism>
<evidence type="ECO:0000313" key="1">
    <source>
        <dbReference type="EMBL" id="VDO82497.1"/>
    </source>
</evidence>
<dbReference type="AlphaFoldDB" id="A0A183FQ67"/>
<name>A0A183FQ67_HELPZ</name>